<dbReference type="EC" id="3.4.23.43" evidence="9"/>
<evidence type="ECO:0000259" key="12">
    <source>
        <dbReference type="Pfam" id="PF06750"/>
    </source>
</evidence>
<comment type="function">
    <text evidence="9">Plays an essential role in type IV pili and type II pseudopili formation by proteolytically removing the leader sequence from substrate proteins and subsequently monomethylating the alpha-amino group of the newly exposed N-terminal phenylalanine.</text>
</comment>
<dbReference type="InterPro" id="IPR050882">
    <property type="entry name" value="Prepilin_peptidase/N-MTase"/>
</dbReference>
<dbReference type="PRINTS" id="PR00864">
    <property type="entry name" value="PREPILNPTASE"/>
</dbReference>
<dbReference type="EC" id="2.1.1.-" evidence="9"/>
<evidence type="ECO:0000256" key="6">
    <source>
        <dbReference type="ARBA" id="ARBA00022989"/>
    </source>
</evidence>
<keyword evidence="9" id="KW-0511">Multifunctional enzyme</keyword>
<dbReference type="Pfam" id="PF01478">
    <property type="entry name" value="Peptidase_A24"/>
    <property type="match status" value="1"/>
</dbReference>
<evidence type="ECO:0000256" key="3">
    <source>
        <dbReference type="ARBA" id="ARBA00022475"/>
    </source>
</evidence>
<feature type="transmembrane region" description="Helical" evidence="10">
    <location>
        <begin position="254"/>
        <end position="273"/>
    </location>
</feature>
<comment type="subcellular location">
    <subcellularLocation>
        <location evidence="1">Cell inner membrane</location>
        <topology evidence="1">Multi-pass membrane protein</topology>
    </subcellularLocation>
    <subcellularLocation>
        <location evidence="9">Cell membrane</location>
        <topology evidence="9">Multi-pass membrane protein</topology>
    </subcellularLocation>
</comment>
<evidence type="ECO:0000313" key="13">
    <source>
        <dbReference type="EMBL" id="RUO80066.1"/>
    </source>
</evidence>
<dbReference type="Pfam" id="PF06750">
    <property type="entry name" value="A24_N_bact"/>
    <property type="match status" value="1"/>
</dbReference>
<dbReference type="GO" id="GO:0004190">
    <property type="term" value="F:aspartic-type endopeptidase activity"/>
    <property type="evidence" value="ECO:0007669"/>
    <property type="project" value="UniProtKB-EC"/>
</dbReference>
<dbReference type="PANTHER" id="PTHR30487">
    <property type="entry name" value="TYPE 4 PREPILIN-LIKE PROTEINS LEADER PEPTIDE-PROCESSING ENZYME"/>
    <property type="match status" value="1"/>
</dbReference>
<keyword evidence="7 10" id="KW-0472">Membrane</keyword>
<evidence type="ECO:0000313" key="14">
    <source>
        <dbReference type="Proteomes" id="UP000287996"/>
    </source>
</evidence>
<keyword evidence="6 10" id="KW-1133">Transmembrane helix</keyword>
<keyword evidence="4" id="KW-0997">Cell inner membrane</keyword>
<dbReference type="InterPro" id="IPR000045">
    <property type="entry name" value="Prepilin_IV_endopep_pep"/>
</dbReference>
<keyword evidence="14" id="KW-1185">Reference proteome</keyword>
<feature type="transmembrane region" description="Helical" evidence="10">
    <location>
        <begin position="182"/>
        <end position="203"/>
    </location>
</feature>
<protein>
    <recommendedName>
        <fullName evidence="9">Prepilin leader peptidase/N-methyltransferase</fullName>
        <ecNumber evidence="9">2.1.1.-</ecNumber>
        <ecNumber evidence="9">3.4.23.43</ecNumber>
    </recommendedName>
</protein>
<dbReference type="RefSeq" id="WP_126841903.1">
    <property type="nucleotide sequence ID" value="NZ_PIQH01000006.1"/>
</dbReference>
<feature type="transmembrane region" description="Helical" evidence="10">
    <location>
        <begin position="129"/>
        <end position="145"/>
    </location>
</feature>
<evidence type="ECO:0000259" key="11">
    <source>
        <dbReference type="Pfam" id="PF01478"/>
    </source>
</evidence>
<comment type="similarity">
    <text evidence="2 8">Belongs to the peptidase A24 family.</text>
</comment>
<dbReference type="EMBL" id="PIQH01000006">
    <property type="protein sequence ID" value="RUO80066.1"/>
    <property type="molecule type" value="Genomic_DNA"/>
</dbReference>
<keyword evidence="5 9" id="KW-0812">Transmembrane</keyword>
<feature type="transmembrane region" description="Helical" evidence="10">
    <location>
        <begin position="104"/>
        <end position="123"/>
    </location>
</feature>
<dbReference type="GO" id="GO:0008168">
    <property type="term" value="F:methyltransferase activity"/>
    <property type="evidence" value="ECO:0007669"/>
    <property type="project" value="UniProtKB-KW"/>
</dbReference>
<keyword evidence="9" id="KW-0645">Protease</keyword>
<dbReference type="OrthoDB" id="9789291at2"/>
<dbReference type="InterPro" id="IPR010627">
    <property type="entry name" value="Prepilin_pept_A24_N"/>
</dbReference>
<keyword evidence="9" id="KW-0378">Hydrolase</keyword>
<keyword evidence="9" id="KW-0489">Methyltransferase</keyword>
<dbReference type="AlphaFoldDB" id="A0A432ZQG4"/>
<dbReference type="InterPro" id="IPR014032">
    <property type="entry name" value="Peptidase_A24A_bac"/>
</dbReference>
<dbReference type="GO" id="GO:0005886">
    <property type="term" value="C:plasma membrane"/>
    <property type="evidence" value="ECO:0007669"/>
    <property type="project" value="UniProtKB-SubCell"/>
</dbReference>
<evidence type="ECO:0000256" key="1">
    <source>
        <dbReference type="ARBA" id="ARBA00004429"/>
    </source>
</evidence>
<feature type="domain" description="Prepilin type IV endopeptidase peptidase" evidence="11">
    <location>
        <begin position="137"/>
        <end position="243"/>
    </location>
</feature>
<evidence type="ECO:0000256" key="9">
    <source>
        <dbReference type="RuleBase" id="RU003794"/>
    </source>
</evidence>
<comment type="caution">
    <text evidence="13">The sequence shown here is derived from an EMBL/GenBank/DDBJ whole genome shotgun (WGS) entry which is preliminary data.</text>
</comment>
<organism evidence="13 14">
    <name type="scientific">Idiomarina tyrosinivorans</name>
    <dbReference type="NCBI Taxonomy" id="1445662"/>
    <lineage>
        <taxon>Bacteria</taxon>
        <taxon>Pseudomonadati</taxon>
        <taxon>Pseudomonadota</taxon>
        <taxon>Gammaproteobacteria</taxon>
        <taxon>Alteromonadales</taxon>
        <taxon>Idiomarinaceae</taxon>
        <taxon>Idiomarina</taxon>
    </lineage>
</organism>
<comment type="catalytic activity">
    <reaction evidence="9">
        <text>Typically cleaves a -Gly-|-Phe- bond to release an N-terminal, basic peptide of 5-8 residues from type IV prepilin, and then N-methylates the new N-terminal amino group, the methyl donor being S-adenosyl-L-methionine.</text>
        <dbReference type="EC" id="3.4.23.43"/>
    </reaction>
</comment>
<name>A0A432ZQG4_9GAMM</name>
<proteinExistence type="inferred from homology"/>
<gene>
    <name evidence="13" type="ORF">CWI84_07130</name>
</gene>
<reference evidence="13 14" key="1">
    <citation type="journal article" date="2011" name="Front. Microbiol.">
        <title>Genomic signatures of strain selection and enhancement in Bacillus atrophaeus var. globigii, a historical biowarfare simulant.</title>
        <authorList>
            <person name="Gibbons H.S."/>
            <person name="Broomall S.M."/>
            <person name="McNew L.A."/>
            <person name="Daligault H."/>
            <person name="Chapman C."/>
            <person name="Bruce D."/>
            <person name="Karavis M."/>
            <person name="Krepps M."/>
            <person name="McGregor P.A."/>
            <person name="Hong C."/>
            <person name="Park K.H."/>
            <person name="Akmal A."/>
            <person name="Feldman A."/>
            <person name="Lin J.S."/>
            <person name="Chang W.E."/>
            <person name="Higgs B.W."/>
            <person name="Demirev P."/>
            <person name="Lindquist J."/>
            <person name="Liem A."/>
            <person name="Fochler E."/>
            <person name="Read T.D."/>
            <person name="Tapia R."/>
            <person name="Johnson S."/>
            <person name="Bishop-Lilly K.A."/>
            <person name="Detter C."/>
            <person name="Han C."/>
            <person name="Sozhamannan S."/>
            <person name="Rosenzweig C.N."/>
            <person name="Skowronski E.W."/>
        </authorList>
    </citation>
    <scope>NUCLEOTIDE SEQUENCE [LARGE SCALE GENOMIC DNA]</scope>
    <source>
        <strain evidence="13 14">CC-PW-9</strain>
    </source>
</reference>
<dbReference type="Proteomes" id="UP000287996">
    <property type="component" value="Unassembled WGS sequence"/>
</dbReference>
<dbReference type="GO" id="GO:0006465">
    <property type="term" value="P:signal peptide processing"/>
    <property type="evidence" value="ECO:0007669"/>
    <property type="project" value="TreeGrafter"/>
</dbReference>
<dbReference type="Gene3D" id="1.20.120.1220">
    <property type="match status" value="1"/>
</dbReference>
<feature type="domain" description="Prepilin peptidase A24 N-terminal" evidence="12">
    <location>
        <begin position="18"/>
        <end position="123"/>
    </location>
</feature>
<evidence type="ECO:0000256" key="5">
    <source>
        <dbReference type="ARBA" id="ARBA00022692"/>
    </source>
</evidence>
<feature type="transmembrane region" description="Helical" evidence="10">
    <location>
        <begin position="6"/>
        <end position="34"/>
    </location>
</feature>
<dbReference type="GO" id="GO:0032259">
    <property type="term" value="P:methylation"/>
    <property type="evidence" value="ECO:0007669"/>
    <property type="project" value="UniProtKB-KW"/>
</dbReference>
<accession>A0A432ZQG4</accession>
<evidence type="ECO:0000256" key="2">
    <source>
        <dbReference type="ARBA" id="ARBA00005801"/>
    </source>
</evidence>
<sequence length="286" mass="31251">MAEWLIQGSIIGTILATIIGAVIGSFGNVVIVRLPQQLQRQWRRDCKLLLEQPLAEPEQQAFNIAVPRSHCPNCQTTLSWYDNIPLVSQLLLGSRCRHCKAPIAARYAIIEALSAALFGALAWYQGVNLDSICFAIVGFGLLLLFMIDAEHQLLPDVLTLGLLWLVLWWSAIGGPIAPEQAIIGAVAGYLSLWSVYWLFKALTGKDGLGFGDFKLLALITAMTGITLLPVTIILSSVVGALFGGLLLIKNGRSQPIPFGPFLIVAGIISYFYGQPMLTAYWQWLLS</sequence>
<evidence type="ECO:0000256" key="7">
    <source>
        <dbReference type="ARBA" id="ARBA00023136"/>
    </source>
</evidence>
<feature type="transmembrane region" description="Helical" evidence="10">
    <location>
        <begin position="215"/>
        <end position="248"/>
    </location>
</feature>
<dbReference type="PANTHER" id="PTHR30487:SF0">
    <property type="entry name" value="PREPILIN LEADER PEPTIDASE_N-METHYLTRANSFERASE-RELATED"/>
    <property type="match status" value="1"/>
</dbReference>
<evidence type="ECO:0000256" key="4">
    <source>
        <dbReference type="ARBA" id="ARBA00022519"/>
    </source>
</evidence>
<feature type="transmembrane region" description="Helical" evidence="10">
    <location>
        <begin position="157"/>
        <end position="176"/>
    </location>
</feature>
<evidence type="ECO:0000256" key="8">
    <source>
        <dbReference type="RuleBase" id="RU003793"/>
    </source>
</evidence>
<keyword evidence="9" id="KW-0808">Transferase</keyword>
<keyword evidence="3" id="KW-1003">Cell membrane</keyword>
<evidence type="ECO:0000256" key="10">
    <source>
        <dbReference type="SAM" id="Phobius"/>
    </source>
</evidence>